<dbReference type="GO" id="GO:0005634">
    <property type="term" value="C:nucleus"/>
    <property type="evidence" value="ECO:0007669"/>
    <property type="project" value="UniProtKB-SubCell"/>
</dbReference>
<evidence type="ECO:0000256" key="15">
    <source>
        <dbReference type="ARBA" id="ARBA00023306"/>
    </source>
</evidence>
<evidence type="ECO:0000256" key="6">
    <source>
        <dbReference type="ARBA" id="ARBA00022723"/>
    </source>
</evidence>
<gene>
    <name evidence="25" type="ORF">PNOK_0738300</name>
</gene>
<keyword evidence="7" id="KW-0547">Nucleotide-binding</keyword>
<reference evidence="25 26" key="1">
    <citation type="journal article" date="2017" name="Mol. Ecol.">
        <title>Comparative and population genomic landscape of Phellinus noxius: A hypervariable fungus causing root rot in trees.</title>
        <authorList>
            <person name="Chung C.L."/>
            <person name="Lee T.J."/>
            <person name="Akiba M."/>
            <person name="Lee H.H."/>
            <person name="Kuo T.H."/>
            <person name="Liu D."/>
            <person name="Ke H.M."/>
            <person name="Yokoi T."/>
            <person name="Roa M.B."/>
            <person name="Lu M.J."/>
            <person name="Chang Y.Y."/>
            <person name="Ann P.J."/>
            <person name="Tsai J.N."/>
            <person name="Chen C.Y."/>
            <person name="Tzean S.S."/>
            <person name="Ota Y."/>
            <person name="Hattori T."/>
            <person name="Sahashi N."/>
            <person name="Liou R.F."/>
            <person name="Kikuchi T."/>
            <person name="Tsai I.J."/>
        </authorList>
    </citation>
    <scope>NUCLEOTIDE SEQUENCE [LARGE SCALE GENOMIC DNA]</scope>
    <source>
        <strain evidence="25 26">FFPRI411160</strain>
    </source>
</reference>
<comment type="similarity">
    <text evidence="3">Belongs to the DEAD box helicase family. DEAH subfamily. DDX11/CHL1 sub-subfamily.</text>
</comment>
<evidence type="ECO:0000256" key="11">
    <source>
        <dbReference type="ARBA" id="ARBA00023004"/>
    </source>
</evidence>
<keyword evidence="11" id="KW-0408">Iron</keyword>
<comment type="subcellular location">
    <subcellularLocation>
        <location evidence="2">Nucleus</location>
    </subcellularLocation>
</comment>
<dbReference type="InterPro" id="IPR006554">
    <property type="entry name" value="Helicase-like_DEXD_c2"/>
</dbReference>
<dbReference type="InterPro" id="IPR013020">
    <property type="entry name" value="Rad3/Chl1-like"/>
</dbReference>
<dbReference type="CDD" id="cd18788">
    <property type="entry name" value="SF2_C_XPD"/>
    <property type="match status" value="1"/>
</dbReference>
<dbReference type="InterPro" id="IPR045028">
    <property type="entry name" value="DinG/Rad3-like"/>
</dbReference>
<dbReference type="Gene3D" id="3.40.50.300">
    <property type="entry name" value="P-loop containing nucleotide triphosphate hydrolases"/>
    <property type="match status" value="3"/>
</dbReference>
<evidence type="ECO:0000256" key="16">
    <source>
        <dbReference type="ARBA" id="ARBA00029709"/>
    </source>
</evidence>
<keyword evidence="6" id="KW-0479">Metal-binding</keyword>
<keyword evidence="9 25" id="KW-0347">Helicase</keyword>
<dbReference type="AlphaFoldDB" id="A0A286UCR5"/>
<dbReference type="GO" id="GO:0051536">
    <property type="term" value="F:iron-sulfur cluster binding"/>
    <property type="evidence" value="ECO:0007669"/>
    <property type="project" value="UniProtKB-KW"/>
</dbReference>
<comment type="cofactor">
    <cofactor evidence="1">
        <name>[4Fe-4S] cluster</name>
        <dbReference type="ChEBI" id="CHEBI:49883"/>
    </cofactor>
</comment>
<dbReference type="Proteomes" id="UP000217199">
    <property type="component" value="Unassembled WGS sequence"/>
</dbReference>
<evidence type="ECO:0000256" key="12">
    <source>
        <dbReference type="ARBA" id="ARBA00023014"/>
    </source>
</evidence>
<accession>A0A286UCR5</accession>
<evidence type="ECO:0000256" key="21">
    <source>
        <dbReference type="ARBA" id="ARBA00048954"/>
    </source>
</evidence>
<comment type="catalytic activity">
    <reaction evidence="21">
        <text>ATP + H2O = ADP + phosphate + H(+)</text>
        <dbReference type="Rhea" id="RHEA:13065"/>
        <dbReference type="ChEBI" id="CHEBI:15377"/>
        <dbReference type="ChEBI" id="CHEBI:15378"/>
        <dbReference type="ChEBI" id="CHEBI:30616"/>
        <dbReference type="ChEBI" id="CHEBI:43474"/>
        <dbReference type="ChEBI" id="CHEBI:456216"/>
        <dbReference type="EC" id="5.6.2.3"/>
    </reaction>
</comment>
<keyword evidence="8" id="KW-0378">Hydrolase</keyword>
<dbReference type="EC" id="5.6.2.3" evidence="17"/>
<evidence type="ECO:0000256" key="13">
    <source>
        <dbReference type="ARBA" id="ARBA00023235"/>
    </source>
</evidence>
<keyword evidence="22" id="KW-0175">Coiled coil</keyword>
<dbReference type="Pfam" id="PF13307">
    <property type="entry name" value="Helicase_C_2"/>
    <property type="match status" value="1"/>
</dbReference>
<evidence type="ECO:0000256" key="1">
    <source>
        <dbReference type="ARBA" id="ARBA00001966"/>
    </source>
</evidence>
<feature type="region of interest" description="Disordered" evidence="23">
    <location>
        <begin position="130"/>
        <end position="171"/>
    </location>
</feature>
<keyword evidence="10" id="KW-0067">ATP-binding</keyword>
<evidence type="ECO:0000256" key="7">
    <source>
        <dbReference type="ARBA" id="ARBA00022741"/>
    </source>
</evidence>
<evidence type="ECO:0000313" key="25">
    <source>
        <dbReference type="EMBL" id="PAV17319.1"/>
    </source>
</evidence>
<comment type="caution">
    <text evidence="25">The sequence shown here is derived from an EMBL/GenBank/DDBJ whole genome shotgun (WGS) entry which is preliminary data.</text>
</comment>
<dbReference type="InterPro" id="IPR014013">
    <property type="entry name" value="Helic_SF1/SF2_ATP-bd_DinG/Rad3"/>
</dbReference>
<dbReference type="GO" id="GO:0046872">
    <property type="term" value="F:metal ion binding"/>
    <property type="evidence" value="ECO:0007669"/>
    <property type="project" value="UniProtKB-KW"/>
</dbReference>
<evidence type="ECO:0000256" key="2">
    <source>
        <dbReference type="ARBA" id="ARBA00004123"/>
    </source>
</evidence>
<dbReference type="GO" id="GO:0043139">
    <property type="term" value="F:5'-3' DNA helicase activity"/>
    <property type="evidence" value="ECO:0007669"/>
    <property type="project" value="UniProtKB-EC"/>
</dbReference>
<dbReference type="FunFam" id="3.40.50.300:FF:001372">
    <property type="entry name" value="ATP-dependent DNA helicase chl1"/>
    <property type="match status" value="1"/>
</dbReference>
<comment type="function">
    <text evidence="20">ATP-dependent DNA helicase important for chromosome transmission and normal cell cycle progression in G(2)/M. May have a role in changing DNA topology to allow the loading of proteins involved in maintaining sister chromatid cohesion in the vicinity of the centromeres. Has a specific role in chromosome segregation during meiosis II.</text>
</comment>
<dbReference type="InParanoid" id="A0A286UCR5"/>
<dbReference type="SMART" id="SM00488">
    <property type="entry name" value="DEXDc2"/>
    <property type="match status" value="1"/>
</dbReference>
<dbReference type="GO" id="GO:0006139">
    <property type="term" value="P:nucleobase-containing compound metabolic process"/>
    <property type="evidence" value="ECO:0007669"/>
    <property type="project" value="InterPro"/>
</dbReference>
<evidence type="ECO:0000256" key="9">
    <source>
        <dbReference type="ARBA" id="ARBA00022806"/>
    </source>
</evidence>
<dbReference type="SMART" id="SM00491">
    <property type="entry name" value="HELICc2"/>
    <property type="match status" value="1"/>
</dbReference>
<evidence type="ECO:0000256" key="23">
    <source>
        <dbReference type="SAM" id="MobiDB-lite"/>
    </source>
</evidence>
<evidence type="ECO:0000256" key="8">
    <source>
        <dbReference type="ARBA" id="ARBA00022801"/>
    </source>
</evidence>
<dbReference type="EMBL" id="NBII01000007">
    <property type="protein sequence ID" value="PAV17319.1"/>
    <property type="molecule type" value="Genomic_DNA"/>
</dbReference>
<evidence type="ECO:0000256" key="19">
    <source>
        <dbReference type="ARBA" id="ARBA00045008"/>
    </source>
</evidence>
<evidence type="ECO:0000256" key="10">
    <source>
        <dbReference type="ARBA" id="ARBA00022840"/>
    </source>
</evidence>
<evidence type="ECO:0000313" key="26">
    <source>
        <dbReference type="Proteomes" id="UP000217199"/>
    </source>
</evidence>
<dbReference type="GO" id="GO:0003677">
    <property type="term" value="F:DNA binding"/>
    <property type="evidence" value="ECO:0007669"/>
    <property type="project" value="InterPro"/>
</dbReference>
<dbReference type="SUPFAM" id="SSF52540">
    <property type="entry name" value="P-loop containing nucleoside triphosphate hydrolases"/>
    <property type="match status" value="1"/>
</dbReference>
<dbReference type="PANTHER" id="PTHR11472:SF41">
    <property type="entry name" value="ATP-DEPENDENT DNA HELICASE DDX11-RELATED"/>
    <property type="match status" value="1"/>
</dbReference>
<dbReference type="Pfam" id="PF06733">
    <property type="entry name" value="DEAD_2"/>
    <property type="match status" value="1"/>
</dbReference>
<evidence type="ECO:0000256" key="3">
    <source>
        <dbReference type="ARBA" id="ARBA00008435"/>
    </source>
</evidence>
<dbReference type="InterPro" id="IPR006555">
    <property type="entry name" value="ATP-dep_Helicase_C"/>
</dbReference>
<evidence type="ECO:0000256" key="5">
    <source>
        <dbReference type="ARBA" id="ARBA00017386"/>
    </source>
</evidence>
<dbReference type="NCBIfam" id="TIGR00604">
    <property type="entry name" value="rad3"/>
    <property type="match status" value="1"/>
</dbReference>
<dbReference type="PROSITE" id="PS51193">
    <property type="entry name" value="HELICASE_ATP_BIND_2"/>
    <property type="match status" value="1"/>
</dbReference>
<sequence length="832" mass="93541">MAESIILSTPGDFTRFPYKPPYSAQLQLMKHLYAAIEERRLVIAESPTGTGKTLSLLTSALTWLQDHEIRYKKGILASLQQSLSSDDDPEWVVTQTMCRIRDEAEHTEKEYEEHLANLRRKEKIMKERARVTKKPRLHKPTKRENEIEDGTFLPEEIDGKEESRKTDPDSEYSTYLCDDVQKNVTLRGKTKIFYASRTHSQLSQVIRELIKIEPENSPSTSVHNEEQMQKTVRAVTLASRQHLCINTHLRSQTSDLDEACRELLSGSQADRCPYLPPIDDELGLAGLRDHILATPKDIEDVVLVGRSMNLCPYFGTRAAVNLSEIVALPYNLLLHERSRETLGINLEDQIVIVDEAHNLIESILQLHTMQISTTVIDQAVRQLEAYFSRFRKRLSVRHALYIRRLIQFLATLNQFVLSRFSGGQRKAESSEALSVSSFVDSLGSKVNDINFLEIQAYLIKSKLALKVGNYVKNEDQDQDTFSKPTKHVLPLHAIEAFIACLVNSAEDGVVTMSDERQTSGAIYVKYQHLNPAVHFDKVLRSARCVILAGGTMSPISDVISQLFPTVPESKLSVFACGHVIPASNLKSIVITKGPSGKELTFRYKDRSDESLLQELAQCLINIVNIVPNGLVVFLPSYAFLNTVKAKWSENGVLSRMQKKKRIYYEPSESSEVEGVLRDYSLSVSPMDGPVKGALLFAVVGAKLSEGLNFADELARAVVLVGIPYPSVASVELKERMKYVDNLAKKGDLPTVVPGRNAGNELYENLAMRAVNQSIGRAIRHKNDWASLILVDSRYSSEKVRGKLPGWINKDLYISQSFGQVMKSLGDFYRAKR</sequence>
<keyword evidence="14" id="KW-0539">Nucleus</keyword>
<dbReference type="GO" id="GO:0016818">
    <property type="term" value="F:hydrolase activity, acting on acid anhydrides, in phosphorus-containing anhydrides"/>
    <property type="evidence" value="ECO:0007669"/>
    <property type="project" value="InterPro"/>
</dbReference>
<keyword evidence="26" id="KW-1185">Reference proteome</keyword>
<protein>
    <recommendedName>
        <fullName evidence="5">ATP-dependent DNA helicase CHL1</fullName>
        <ecNumber evidence="17">5.6.2.3</ecNumber>
    </recommendedName>
    <alternativeName>
        <fullName evidence="4">ATP-dependent DNA helicase chl1</fullName>
    </alternativeName>
    <alternativeName>
        <fullName evidence="16">Chromosome loss protein 1</fullName>
    </alternativeName>
    <alternativeName>
        <fullName evidence="18 19">DNA 5'-3' helicase CHL1</fullName>
    </alternativeName>
</protein>
<evidence type="ECO:0000256" key="18">
    <source>
        <dbReference type="ARBA" id="ARBA00044998"/>
    </source>
</evidence>
<dbReference type="STRING" id="2282107.A0A286UCR5"/>
<evidence type="ECO:0000256" key="17">
    <source>
        <dbReference type="ARBA" id="ARBA00044969"/>
    </source>
</evidence>
<dbReference type="GO" id="GO:0005524">
    <property type="term" value="F:ATP binding"/>
    <property type="evidence" value="ECO:0007669"/>
    <property type="project" value="UniProtKB-KW"/>
</dbReference>
<evidence type="ECO:0000256" key="4">
    <source>
        <dbReference type="ARBA" id="ARBA00016387"/>
    </source>
</evidence>
<feature type="domain" description="Helicase ATP-binding" evidence="24">
    <location>
        <begin position="11"/>
        <end position="406"/>
    </location>
</feature>
<feature type="coiled-coil region" evidence="22">
    <location>
        <begin position="101"/>
        <end position="128"/>
    </location>
</feature>
<dbReference type="PANTHER" id="PTHR11472">
    <property type="entry name" value="DNA REPAIR DEAD HELICASE RAD3/XP-D SUBFAMILY MEMBER"/>
    <property type="match status" value="1"/>
</dbReference>
<keyword evidence="13" id="KW-0413">Isomerase</keyword>
<evidence type="ECO:0000259" key="24">
    <source>
        <dbReference type="PROSITE" id="PS51193"/>
    </source>
</evidence>
<keyword evidence="12" id="KW-0411">Iron-sulfur</keyword>
<name>A0A286UCR5_9AGAM</name>
<evidence type="ECO:0000256" key="14">
    <source>
        <dbReference type="ARBA" id="ARBA00023242"/>
    </source>
</evidence>
<evidence type="ECO:0000256" key="22">
    <source>
        <dbReference type="SAM" id="Coils"/>
    </source>
</evidence>
<dbReference type="OrthoDB" id="267079at2759"/>
<organism evidence="25 26">
    <name type="scientific">Pyrrhoderma noxium</name>
    <dbReference type="NCBI Taxonomy" id="2282107"/>
    <lineage>
        <taxon>Eukaryota</taxon>
        <taxon>Fungi</taxon>
        <taxon>Dikarya</taxon>
        <taxon>Basidiomycota</taxon>
        <taxon>Agaricomycotina</taxon>
        <taxon>Agaricomycetes</taxon>
        <taxon>Hymenochaetales</taxon>
        <taxon>Hymenochaetaceae</taxon>
        <taxon>Pyrrhoderma</taxon>
    </lineage>
</organism>
<dbReference type="InterPro" id="IPR010614">
    <property type="entry name" value="RAD3-like_helicase_DEAD"/>
</dbReference>
<dbReference type="GO" id="GO:0034085">
    <property type="term" value="P:establishment of sister chromatid cohesion"/>
    <property type="evidence" value="ECO:0007669"/>
    <property type="project" value="TreeGrafter"/>
</dbReference>
<proteinExistence type="inferred from homology"/>
<keyword evidence="15" id="KW-0131">Cell cycle</keyword>
<dbReference type="InterPro" id="IPR027417">
    <property type="entry name" value="P-loop_NTPase"/>
</dbReference>
<dbReference type="FunCoup" id="A0A286UCR5">
    <property type="interactions" value="655"/>
</dbReference>
<feature type="compositionally biased region" description="Basic residues" evidence="23">
    <location>
        <begin position="131"/>
        <end position="141"/>
    </location>
</feature>
<evidence type="ECO:0000256" key="20">
    <source>
        <dbReference type="ARBA" id="ARBA00045702"/>
    </source>
</evidence>